<feature type="binding site" evidence="8">
    <location>
        <position position="200"/>
    </location>
    <ligand>
        <name>substrate</name>
    </ligand>
</feature>
<dbReference type="NCBIfam" id="TIGR01464">
    <property type="entry name" value="hemE"/>
    <property type="match status" value="1"/>
</dbReference>
<comment type="subunit">
    <text evidence="8">Homodimer.</text>
</comment>
<evidence type="ECO:0000259" key="9">
    <source>
        <dbReference type="PROSITE" id="PS00907"/>
    </source>
</evidence>
<dbReference type="RefSeq" id="WP_109329608.1">
    <property type="nucleotide sequence ID" value="NZ_CP029353.1"/>
</dbReference>
<dbReference type="UniPathway" id="UPA00251">
    <property type="reaction ID" value="UER00321"/>
</dbReference>
<keyword evidence="11" id="KW-1185">Reference proteome</keyword>
<evidence type="ECO:0000256" key="4">
    <source>
        <dbReference type="ARBA" id="ARBA00022490"/>
    </source>
</evidence>
<dbReference type="InterPro" id="IPR038071">
    <property type="entry name" value="UROD/MetE-like_sf"/>
</dbReference>
<dbReference type="KEGG" id="azz:DEW08_07060"/>
<evidence type="ECO:0000256" key="2">
    <source>
        <dbReference type="ARBA" id="ARBA00009935"/>
    </source>
</evidence>
<dbReference type="FunFam" id="3.20.20.210:FF:000007">
    <property type="entry name" value="Uroporphyrinogen decarboxylase"/>
    <property type="match status" value="1"/>
</dbReference>
<feature type="binding site" evidence="8">
    <location>
        <position position="316"/>
    </location>
    <ligand>
        <name>substrate</name>
    </ligand>
</feature>
<comment type="function">
    <text evidence="8">Catalyzes the decarboxylation of four acetate groups of uroporphyrinogen-III to yield coproporphyrinogen-III.</text>
</comment>
<dbReference type="InterPro" id="IPR000257">
    <property type="entry name" value="Uroporphyrinogen_deCOase"/>
</dbReference>
<sequence length="341" mass="37391">MLAALAGETRPRPPFWLMRQAGRYLPEYRELRAKAGSFLDLCYNPDFAVEVTLQPLRRYGMDAAILFSDILVVPHALGQPLDYLEGEGPKLDPVRSVADLSRLSRDRFHERLAPVYETVRRLSTAIPQQTTLIGFAGAPWTIACYMVEGGGSKEYAHVKRWAYGDPAGFSRLIDLIVEVTADYLCAQIEAGAETVQLFDSWAGVLPPGPFRRWVIEPTRRIVALIKQRHPTVPVIGFPRGAGLAYEDYVTDSGVDAVGLDTTVSPVWAARTLQNRVPVQGNLDPILLAVGGEAMRGAAAEILEALAARPFIFNLGHGVIQTTPPEHVAELAALLRSWPEGA</sequence>
<proteinExistence type="inferred from homology"/>
<dbReference type="CDD" id="cd00717">
    <property type="entry name" value="URO-D"/>
    <property type="match status" value="1"/>
</dbReference>
<dbReference type="EC" id="4.1.1.37" evidence="3 8"/>
<accession>A0A2S2CTS0</accession>
<comment type="subcellular location">
    <subcellularLocation>
        <location evidence="8">Cytoplasm</location>
    </subcellularLocation>
</comment>
<evidence type="ECO:0000313" key="10">
    <source>
        <dbReference type="EMBL" id="AWK87901.1"/>
    </source>
</evidence>
<evidence type="ECO:0000313" key="11">
    <source>
        <dbReference type="Proteomes" id="UP000245629"/>
    </source>
</evidence>
<dbReference type="Gene3D" id="3.20.20.210">
    <property type="match status" value="1"/>
</dbReference>
<dbReference type="Pfam" id="PF01208">
    <property type="entry name" value="URO-D"/>
    <property type="match status" value="1"/>
</dbReference>
<dbReference type="EMBL" id="CP029353">
    <property type="protein sequence ID" value="AWK87901.1"/>
    <property type="molecule type" value="Genomic_DNA"/>
</dbReference>
<keyword evidence="7 8" id="KW-0627">Porphyrin biosynthesis</keyword>
<dbReference type="GO" id="GO:0019353">
    <property type="term" value="P:protoporphyrinogen IX biosynthetic process from glutamate"/>
    <property type="evidence" value="ECO:0007669"/>
    <property type="project" value="TreeGrafter"/>
</dbReference>
<feature type="binding site" evidence="8">
    <location>
        <position position="69"/>
    </location>
    <ligand>
        <name>substrate</name>
    </ligand>
</feature>
<dbReference type="GO" id="GO:0004853">
    <property type="term" value="F:uroporphyrinogen decarboxylase activity"/>
    <property type="evidence" value="ECO:0007669"/>
    <property type="project" value="UniProtKB-UniRule"/>
</dbReference>
<evidence type="ECO:0000256" key="8">
    <source>
        <dbReference type="HAMAP-Rule" id="MF_00218"/>
    </source>
</evidence>
<organism evidence="10 11">
    <name type="scientific">Azospirillum thermophilum</name>
    <dbReference type="NCBI Taxonomy" id="2202148"/>
    <lineage>
        <taxon>Bacteria</taxon>
        <taxon>Pseudomonadati</taxon>
        <taxon>Pseudomonadota</taxon>
        <taxon>Alphaproteobacteria</taxon>
        <taxon>Rhodospirillales</taxon>
        <taxon>Azospirillaceae</taxon>
        <taxon>Azospirillum</taxon>
    </lineage>
</organism>
<protein>
    <recommendedName>
        <fullName evidence="3 8">Uroporphyrinogen decarboxylase</fullName>
        <shortName evidence="8">UPD</shortName>
        <shortName evidence="8">URO-D</shortName>
        <ecNumber evidence="3 8">4.1.1.37</ecNumber>
    </recommendedName>
</protein>
<feature type="binding site" evidence="8">
    <location>
        <begin position="19"/>
        <end position="23"/>
    </location>
    <ligand>
        <name>substrate</name>
    </ligand>
</feature>
<dbReference type="PROSITE" id="PS00907">
    <property type="entry name" value="UROD_2"/>
    <property type="match status" value="1"/>
</dbReference>
<feature type="site" description="Transition state stabilizer" evidence="8">
    <location>
        <position position="69"/>
    </location>
</feature>
<keyword evidence="5 8" id="KW-0210">Decarboxylase</keyword>
<dbReference type="SUPFAM" id="SSF51726">
    <property type="entry name" value="UROD/MetE-like"/>
    <property type="match status" value="1"/>
</dbReference>
<comment type="catalytic activity">
    <reaction evidence="8">
        <text>uroporphyrinogen III + 4 H(+) = coproporphyrinogen III + 4 CO2</text>
        <dbReference type="Rhea" id="RHEA:19865"/>
        <dbReference type="ChEBI" id="CHEBI:15378"/>
        <dbReference type="ChEBI" id="CHEBI:16526"/>
        <dbReference type="ChEBI" id="CHEBI:57308"/>
        <dbReference type="ChEBI" id="CHEBI:57309"/>
        <dbReference type="EC" id="4.1.1.37"/>
    </reaction>
</comment>
<keyword evidence="4 8" id="KW-0963">Cytoplasm</keyword>
<keyword evidence="6 8" id="KW-0456">Lyase</keyword>
<name>A0A2S2CTS0_9PROT</name>
<feature type="domain" description="Uroporphyrinogen decarboxylase (URO-D)" evidence="9">
    <location>
        <begin position="133"/>
        <end position="149"/>
    </location>
</feature>
<dbReference type="PANTHER" id="PTHR21091">
    <property type="entry name" value="METHYLTETRAHYDROFOLATE:HOMOCYSTEINE METHYLTRANSFERASE RELATED"/>
    <property type="match status" value="1"/>
</dbReference>
<evidence type="ECO:0000256" key="5">
    <source>
        <dbReference type="ARBA" id="ARBA00022793"/>
    </source>
</evidence>
<reference evidence="11" key="1">
    <citation type="submission" date="2018-05" db="EMBL/GenBank/DDBJ databases">
        <title>Azospirillum thermophila sp. nov., a novel isolated from hot spring.</title>
        <authorList>
            <person name="Zhao Z."/>
        </authorList>
    </citation>
    <scope>NUCLEOTIDE SEQUENCE [LARGE SCALE GENOMIC DNA]</scope>
    <source>
        <strain evidence="11">CFH 70021</strain>
    </source>
</reference>
<dbReference type="HAMAP" id="MF_00218">
    <property type="entry name" value="URO_D"/>
    <property type="match status" value="1"/>
</dbReference>
<evidence type="ECO:0000256" key="7">
    <source>
        <dbReference type="ARBA" id="ARBA00023244"/>
    </source>
</evidence>
<feature type="binding site" evidence="8">
    <location>
        <position position="145"/>
    </location>
    <ligand>
        <name>substrate</name>
    </ligand>
</feature>
<dbReference type="PANTHER" id="PTHR21091:SF169">
    <property type="entry name" value="UROPORPHYRINOGEN DECARBOXYLASE"/>
    <property type="match status" value="1"/>
</dbReference>
<dbReference type="Proteomes" id="UP000245629">
    <property type="component" value="Chromosome 2"/>
</dbReference>
<dbReference type="InterPro" id="IPR006361">
    <property type="entry name" value="Uroporphyrinogen_deCO2ase_HemE"/>
</dbReference>
<evidence type="ECO:0000256" key="1">
    <source>
        <dbReference type="ARBA" id="ARBA00004804"/>
    </source>
</evidence>
<comment type="similarity">
    <text evidence="2 8">Belongs to the uroporphyrinogen decarboxylase family.</text>
</comment>
<dbReference type="OrthoDB" id="9806656at2"/>
<dbReference type="AlphaFoldDB" id="A0A2S2CTS0"/>
<gene>
    <name evidence="8" type="primary">hemE</name>
    <name evidence="10" type="ORF">DEW08_07060</name>
</gene>
<comment type="pathway">
    <text evidence="1 8">Porphyrin-containing compound metabolism; protoporphyrin-IX biosynthesis; coproporphyrinogen-III from 5-aminolevulinate: step 4/4.</text>
</comment>
<evidence type="ECO:0000256" key="6">
    <source>
        <dbReference type="ARBA" id="ARBA00023239"/>
    </source>
</evidence>
<dbReference type="GO" id="GO:0005829">
    <property type="term" value="C:cytosol"/>
    <property type="evidence" value="ECO:0007669"/>
    <property type="project" value="TreeGrafter"/>
</dbReference>
<comment type="caution">
    <text evidence="8">Lacks conserved residue(s) required for the propagation of feature annotation.</text>
</comment>
<evidence type="ECO:0000256" key="3">
    <source>
        <dbReference type="ARBA" id="ARBA00012288"/>
    </source>
</evidence>